<feature type="transmembrane region" description="Helical" evidence="1">
    <location>
        <begin position="20"/>
        <end position="37"/>
    </location>
</feature>
<dbReference type="Proteomes" id="UP001459714">
    <property type="component" value="Unassembled WGS sequence"/>
</dbReference>
<feature type="transmembrane region" description="Helical" evidence="1">
    <location>
        <begin position="160"/>
        <end position="181"/>
    </location>
</feature>
<keyword evidence="1" id="KW-1133">Transmembrane helix</keyword>
<comment type="caution">
    <text evidence="2">The sequence shown here is derived from an EMBL/GenBank/DDBJ whole genome shotgun (WGS) entry which is preliminary data.</text>
</comment>
<reference evidence="2 3" key="1">
    <citation type="submission" date="2024-03" db="EMBL/GenBank/DDBJ databases">
        <title>Bacilli Hybrid Assemblies.</title>
        <authorList>
            <person name="Kovac J."/>
        </authorList>
    </citation>
    <scope>NUCLEOTIDE SEQUENCE [LARGE SCALE GENOMIC DNA]</scope>
    <source>
        <strain evidence="2 3">FSL M8-0022</strain>
    </source>
</reference>
<proteinExistence type="predicted"/>
<accession>A0ABU9JT01</accession>
<evidence type="ECO:0000256" key="1">
    <source>
        <dbReference type="SAM" id="Phobius"/>
    </source>
</evidence>
<feature type="transmembrane region" description="Helical" evidence="1">
    <location>
        <begin position="57"/>
        <end position="75"/>
    </location>
</feature>
<evidence type="ECO:0000313" key="2">
    <source>
        <dbReference type="EMBL" id="MEL3955958.1"/>
    </source>
</evidence>
<dbReference type="EMBL" id="JBBYAK010000001">
    <property type="protein sequence ID" value="MEL3955958.1"/>
    <property type="molecule type" value="Genomic_DNA"/>
</dbReference>
<name>A0ABU9JT01_9BACI</name>
<keyword evidence="1" id="KW-0472">Membrane</keyword>
<keyword evidence="1" id="KW-0812">Transmembrane</keyword>
<feature type="transmembrane region" description="Helical" evidence="1">
    <location>
        <begin position="229"/>
        <end position="250"/>
    </location>
</feature>
<keyword evidence="3" id="KW-1185">Reference proteome</keyword>
<evidence type="ECO:0000313" key="3">
    <source>
        <dbReference type="Proteomes" id="UP001459714"/>
    </source>
</evidence>
<sequence>MLGHQIKVELNRILNGKQIIKWLLLIFVFPTIQFFLIKDNYVFYRQLDLFLRLNSNFVPLLFPILVVLVYTTEFVGEQKNNFIQYTRIRIPLSTYLLSKLTTNAILSFIIAFFITFIPFVFAMYIEPFLGIVKLYPTEGNPIPYTTFEQLLFLGNLPYGIIYSLWVGLNGMMYATMALLLLMILEKPFIALSIPFIYYLMTNYITQALGYDQFSPSYTIFPFSIAQQPMWTVFIPFSILFIILVILGFYLKETMYIRYE</sequence>
<feature type="transmembrane region" description="Helical" evidence="1">
    <location>
        <begin position="96"/>
        <end position="125"/>
    </location>
</feature>
<feature type="transmembrane region" description="Helical" evidence="1">
    <location>
        <begin position="188"/>
        <end position="209"/>
    </location>
</feature>
<protein>
    <submittedName>
        <fullName evidence="2">ABC transporter permease</fullName>
    </submittedName>
</protein>
<organism evidence="2 3">
    <name type="scientific">Caldifermentibacillus hisashii</name>
    <dbReference type="NCBI Taxonomy" id="996558"/>
    <lineage>
        <taxon>Bacteria</taxon>
        <taxon>Bacillati</taxon>
        <taxon>Bacillota</taxon>
        <taxon>Bacilli</taxon>
        <taxon>Bacillales</taxon>
        <taxon>Bacillaceae</taxon>
        <taxon>Caldifermentibacillus</taxon>
    </lineage>
</organism>
<gene>
    <name evidence="2" type="ORF">NST17_01790</name>
</gene>
<dbReference type="RefSeq" id="WP_227092707.1">
    <property type="nucleotide sequence ID" value="NZ_JBBYAK010000001.1"/>
</dbReference>